<dbReference type="AlphaFoldDB" id="A0A517SF11"/>
<dbReference type="KEGG" id="ccos:Pan44_27120"/>
<evidence type="ECO:0000313" key="3">
    <source>
        <dbReference type="Proteomes" id="UP000315700"/>
    </source>
</evidence>
<reference evidence="2 3" key="1">
    <citation type="submission" date="2019-02" db="EMBL/GenBank/DDBJ databases">
        <title>Deep-cultivation of Planctomycetes and their phenomic and genomic characterization uncovers novel biology.</title>
        <authorList>
            <person name="Wiegand S."/>
            <person name="Jogler M."/>
            <person name="Boedeker C."/>
            <person name="Pinto D."/>
            <person name="Vollmers J."/>
            <person name="Rivas-Marin E."/>
            <person name="Kohn T."/>
            <person name="Peeters S.H."/>
            <person name="Heuer A."/>
            <person name="Rast P."/>
            <person name="Oberbeckmann S."/>
            <person name="Bunk B."/>
            <person name="Jeske O."/>
            <person name="Meyerdierks A."/>
            <person name="Storesund J.E."/>
            <person name="Kallscheuer N."/>
            <person name="Luecker S."/>
            <person name="Lage O.M."/>
            <person name="Pohl T."/>
            <person name="Merkel B.J."/>
            <person name="Hornburger P."/>
            <person name="Mueller R.-W."/>
            <person name="Bruemmer F."/>
            <person name="Labrenz M."/>
            <person name="Spormann A.M."/>
            <person name="Op den Camp H."/>
            <person name="Overmann J."/>
            <person name="Amann R."/>
            <person name="Jetten M.S.M."/>
            <person name="Mascher T."/>
            <person name="Medema M.H."/>
            <person name="Devos D.P."/>
            <person name="Kaster A.-K."/>
            <person name="Ovreas L."/>
            <person name="Rohde M."/>
            <person name="Galperin M.Y."/>
            <person name="Jogler C."/>
        </authorList>
    </citation>
    <scope>NUCLEOTIDE SEQUENCE [LARGE SCALE GENOMIC DNA]</scope>
    <source>
        <strain evidence="2 3">Pan44</strain>
    </source>
</reference>
<dbReference type="RefSeq" id="WP_145030516.1">
    <property type="nucleotide sequence ID" value="NZ_CP036271.1"/>
</dbReference>
<accession>A0A517SF11</accession>
<feature type="region of interest" description="Disordered" evidence="1">
    <location>
        <begin position="224"/>
        <end position="274"/>
    </location>
</feature>
<dbReference type="EMBL" id="CP036271">
    <property type="protein sequence ID" value="QDT54677.1"/>
    <property type="molecule type" value="Genomic_DNA"/>
</dbReference>
<dbReference type="InParanoid" id="A0A517SF11"/>
<feature type="compositionally biased region" description="Acidic residues" evidence="1">
    <location>
        <begin position="262"/>
        <end position="274"/>
    </location>
</feature>
<feature type="compositionally biased region" description="Basic and acidic residues" evidence="1">
    <location>
        <begin position="232"/>
        <end position="242"/>
    </location>
</feature>
<sequence>MSAEVAAPTVLDSALSTVDAAVRAAEQARQEERTAAEKDRANRHHQYLSILIRSKSPKPGDDKRLAELILSLGLTTDEVRRDSSRIADADKKIPFILNRDEADAAYTGSYDSIKAMEERHKAEMKEAKEAHARASYESRRVGWFEADIAKLYREAPELFAEGLLKLPEVIWKRLTDKPAAAPAPQRVCPEVRTCINGRYVEPIIGPDGHYLRDERGQYVYASKPFPEPLLDEQGRPRVDLRGRVIYPEPEQPKASSPSDAPEVAEADETANDDS</sequence>
<gene>
    <name evidence="2" type="ORF">Pan44_27120</name>
</gene>
<keyword evidence="3" id="KW-1185">Reference proteome</keyword>
<organism evidence="2 3">
    <name type="scientific">Caulifigura coniformis</name>
    <dbReference type="NCBI Taxonomy" id="2527983"/>
    <lineage>
        <taxon>Bacteria</taxon>
        <taxon>Pseudomonadati</taxon>
        <taxon>Planctomycetota</taxon>
        <taxon>Planctomycetia</taxon>
        <taxon>Planctomycetales</taxon>
        <taxon>Planctomycetaceae</taxon>
        <taxon>Caulifigura</taxon>
    </lineage>
</organism>
<dbReference type="Proteomes" id="UP000315700">
    <property type="component" value="Chromosome"/>
</dbReference>
<protein>
    <submittedName>
        <fullName evidence="2">Uncharacterized protein</fullName>
    </submittedName>
</protein>
<proteinExistence type="predicted"/>
<evidence type="ECO:0000313" key="2">
    <source>
        <dbReference type="EMBL" id="QDT54677.1"/>
    </source>
</evidence>
<name>A0A517SF11_9PLAN</name>
<evidence type="ECO:0000256" key="1">
    <source>
        <dbReference type="SAM" id="MobiDB-lite"/>
    </source>
</evidence>